<dbReference type="PROSITE" id="PS50240">
    <property type="entry name" value="TRYPSIN_DOM"/>
    <property type="match status" value="2"/>
</dbReference>
<protein>
    <recommendedName>
        <fullName evidence="2">Peptidase S1 domain-containing protein</fullName>
    </recommendedName>
</protein>
<sequence>MNWKTSAFILLFIVTNIKLCYNNPVPYTYAASIRVDSKPICVGMILTTTWIVTLCDCVSRTQETPSRVTVRVGLISSEARIEEAREVICHKAYKSNLKTPDVDLALLRFRSNGIILGDSVRKGLLPLTPLVRINQTKTVYIKEVIKPSNNARNILVGWTKDMNYYTMRTDPGWRLWVEQGLVGKASDCQKFKEWRSSMICAVFFYSQAKSCDDGGRITIPSVRKTQFYTYGRRPYQTKKKNRCLLKMHGLILSLIQSLVVPHKTSVNMQRKNYTFILLLVIINTENCYSDANKPLPYAYSASIRVDSRPVCVGMILTTTWILTLCDCVSSMKTTPLRVTVRVGILSNEARIEEAREIICHDAFKSNFRTPDENLALLRIRNKGIILGSSVRKGFLPIIRANNADRKIAKEPTNKANVILVGWMKDTFYSTMKTDLGWRTWITHGQVGKATDCKKFKEWRSSMICGVFVHPKADNCEGRGTLMVYNRSVWGLMNYKNARCGGFHYFVPYVKLGQESNLEFIVGTIQKRAKPQS</sequence>
<keyword evidence="1" id="KW-0732">Signal</keyword>
<gene>
    <name evidence="3" type="ORF">ILUMI_01703</name>
</gene>
<evidence type="ECO:0000256" key="1">
    <source>
        <dbReference type="SAM" id="SignalP"/>
    </source>
</evidence>
<accession>A0A8K0DE21</accession>
<dbReference type="Gene3D" id="2.40.10.10">
    <property type="entry name" value="Trypsin-like serine proteases"/>
    <property type="match status" value="3"/>
</dbReference>
<proteinExistence type="predicted"/>
<dbReference type="SUPFAM" id="SSF50494">
    <property type="entry name" value="Trypsin-like serine proteases"/>
    <property type="match status" value="2"/>
</dbReference>
<dbReference type="InterPro" id="IPR009003">
    <property type="entry name" value="Peptidase_S1_PA"/>
</dbReference>
<dbReference type="InterPro" id="IPR001254">
    <property type="entry name" value="Trypsin_dom"/>
</dbReference>
<dbReference type="InterPro" id="IPR051333">
    <property type="entry name" value="CLIP_Serine_Protease"/>
</dbReference>
<dbReference type="OrthoDB" id="10511295at2759"/>
<dbReference type="EMBL" id="VTPC01000765">
    <property type="protein sequence ID" value="KAF2904463.1"/>
    <property type="molecule type" value="Genomic_DNA"/>
</dbReference>
<dbReference type="Proteomes" id="UP000801492">
    <property type="component" value="Unassembled WGS sequence"/>
</dbReference>
<evidence type="ECO:0000259" key="2">
    <source>
        <dbReference type="PROSITE" id="PS50240"/>
    </source>
</evidence>
<dbReference type="GO" id="GO:0006508">
    <property type="term" value="P:proteolysis"/>
    <property type="evidence" value="ECO:0007669"/>
    <property type="project" value="InterPro"/>
</dbReference>
<reference evidence="3" key="1">
    <citation type="submission" date="2019-08" db="EMBL/GenBank/DDBJ databases">
        <title>The genome of the North American firefly Photinus pyralis.</title>
        <authorList>
            <consortium name="Photinus pyralis genome working group"/>
            <person name="Fallon T.R."/>
            <person name="Sander Lower S.E."/>
            <person name="Weng J.-K."/>
        </authorList>
    </citation>
    <scope>NUCLEOTIDE SEQUENCE</scope>
    <source>
        <strain evidence="3">TRF0915ILg1</strain>
        <tissue evidence="3">Whole body</tissue>
    </source>
</reference>
<evidence type="ECO:0000313" key="4">
    <source>
        <dbReference type="Proteomes" id="UP000801492"/>
    </source>
</evidence>
<organism evidence="3 4">
    <name type="scientific">Ignelater luminosus</name>
    <name type="common">Cucubano</name>
    <name type="synonym">Pyrophorus luminosus</name>
    <dbReference type="NCBI Taxonomy" id="2038154"/>
    <lineage>
        <taxon>Eukaryota</taxon>
        <taxon>Metazoa</taxon>
        <taxon>Ecdysozoa</taxon>
        <taxon>Arthropoda</taxon>
        <taxon>Hexapoda</taxon>
        <taxon>Insecta</taxon>
        <taxon>Pterygota</taxon>
        <taxon>Neoptera</taxon>
        <taxon>Endopterygota</taxon>
        <taxon>Coleoptera</taxon>
        <taxon>Polyphaga</taxon>
        <taxon>Elateriformia</taxon>
        <taxon>Elateroidea</taxon>
        <taxon>Elateridae</taxon>
        <taxon>Agrypninae</taxon>
        <taxon>Pyrophorini</taxon>
        <taxon>Ignelater</taxon>
    </lineage>
</organism>
<dbReference type="InterPro" id="IPR043504">
    <property type="entry name" value="Peptidase_S1_PA_chymotrypsin"/>
</dbReference>
<keyword evidence="4" id="KW-1185">Reference proteome</keyword>
<dbReference type="PANTHER" id="PTHR24260">
    <property type="match status" value="1"/>
</dbReference>
<name>A0A8K0DE21_IGNLU</name>
<dbReference type="PANTHER" id="PTHR24260:SF136">
    <property type="entry name" value="GH08193P-RELATED"/>
    <property type="match status" value="1"/>
</dbReference>
<feature type="domain" description="Peptidase S1" evidence="2">
    <location>
        <begin position="281"/>
        <end position="525"/>
    </location>
</feature>
<comment type="caution">
    <text evidence="3">The sequence shown here is derived from an EMBL/GenBank/DDBJ whole genome shotgun (WGS) entry which is preliminary data.</text>
</comment>
<dbReference type="GO" id="GO:0004252">
    <property type="term" value="F:serine-type endopeptidase activity"/>
    <property type="evidence" value="ECO:0007669"/>
    <property type="project" value="InterPro"/>
</dbReference>
<feature type="signal peptide" evidence="1">
    <location>
        <begin position="1"/>
        <end position="22"/>
    </location>
</feature>
<dbReference type="Pfam" id="PF00089">
    <property type="entry name" value="Trypsin"/>
    <property type="match status" value="2"/>
</dbReference>
<feature type="domain" description="Peptidase S1" evidence="2">
    <location>
        <begin position="13"/>
        <end position="243"/>
    </location>
</feature>
<dbReference type="AlphaFoldDB" id="A0A8K0DE21"/>
<feature type="chain" id="PRO_5035467630" description="Peptidase S1 domain-containing protein" evidence="1">
    <location>
        <begin position="23"/>
        <end position="532"/>
    </location>
</feature>
<evidence type="ECO:0000313" key="3">
    <source>
        <dbReference type="EMBL" id="KAF2904463.1"/>
    </source>
</evidence>